<dbReference type="Proteomes" id="UP000292424">
    <property type="component" value="Chromosome"/>
</dbReference>
<accession>A0A5P2FXP9</accession>
<gene>
    <name evidence="2" type="ORF">E0W69_003230</name>
</gene>
<keyword evidence="1" id="KW-0812">Transmembrane</keyword>
<protein>
    <submittedName>
        <fullName evidence="2">Uncharacterized protein</fullName>
    </submittedName>
</protein>
<evidence type="ECO:0000313" key="2">
    <source>
        <dbReference type="EMBL" id="QES87717.1"/>
    </source>
</evidence>
<sequence>MQKIKHIQVIYYIVAFLSLVIIFSNCVTTKNVDNEELGHYYKYKFGYRVDGNLIKKSTLENHLFELTITPNYSVLNFSILNKTNQPFSIIWDSVRLTENSIKTKVFLWGANFNERIQPLESAIVYPSKVYHNGIIPMDLVVRDSTNKDHWKIHPMYPDYDEYSVANSDAIMSLLGQNLLQLHFVIAIKEKIQVFEINIVPIEIEHVTQSPLNTK</sequence>
<dbReference type="KEGG" id="arac:E0W69_003230"/>
<keyword evidence="1" id="KW-1133">Transmembrane helix</keyword>
<dbReference type="AlphaFoldDB" id="A0A5P2FXP9"/>
<keyword evidence="1" id="KW-0472">Membrane</keyword>
<proteinExistence type="predicted"/>
<keyword evidence="3" id="KW-1185">Reference proteome</keyword>
<feature type="transmembrane region" description="Helical" evidence="1">
    <location>
        <begin position="7"/>
        <end position="24"/>
    </location>
</feature>
<dbReference type="RefSeq" id="WP_131328604.1">
    <property type="nucleotide sequence ID" value="NZ_CP044016.1"/>
</dbReference>
<reference evidence="2 3" key="1">
    <citation type="submission" date="2019-09" db="EMBL/GenBank/DDBJ databases">
        <title>Complete genome sequence of Arachidicoccus sp. B3-10 isolated from apple orchard soil.</title>
        <authorList>
            <person name="Kim H.S."/>
            <person name="Han K.-I."/>
            <person name="Suh M.K."/>
            <person name="Lee K.C."/>
            <person name="Eom M.K."/>
            <person name="Kim J.-S."/>
            <person name="Kang S.W."/>
            <person name="Sin Y."/>
            <person name="Lee J.-S."/>
        </authorList>
    </citation>
    <scope>NUCLEOTIDE SEQUENCE [LARGE SCALE GENOMIC DNA]</scope>
    <source>
        <strain evidence="2 3">B3-10</strain>
    </source>
</reference>
<name>A0A5P2FXP9_9BACT</name>
<evidence type="ECO:0000256" key="1">
    <source>
        <dbReference type="SAM" id="Phobius"/>
    </source>
</evidence>
<evidence type="ECO:0000313" key="3">
    <source>
        <dbReference type="Proteomes" id="UP000292424"/>
    </source>
</evidence>
<dbReference type="EMBL" id="CP044016">
    <property type="protein sequence ID" value="QES87717.1"/>
    <property type="molecule type" value="Genomic_DNA"/>
</dbReference>
<organism evidence="2 3">
    <name type="scientific">Rhizosphaericola mali</name>
    <dbReference type="NCBI Taxonomy" id="2545455"/>
    <lineage>
        <taxon>Bacteria</taxon>
        <taxon>Pseudomonadati</taxon>
        <taxon>Bacteroidota</taxon>
        <taxon>Chitinophagia</taxon>
        <taxon>Chitinophagales</taxon>
        <taxon>Chitinophagaceae</taxon>
        <taxon>Rhizosphaericola</taxon>
    </lineage>
</organism>